<dbReference type="EC" id="2.1.1.220" evidence="2 8"/>
<dbReference type="GO" id="GO:0031515">
    <property type="term" value="C:tRNA (m1A) methyltransferase complex"/>
    <property type="evidence" value="ECO:0007669"/>
    <property type="project" value="UniProtKB-UniRule"/>
</dbReference>
<dbReference type="SUPFAM" id="SSF53335">
    <property type="entry name" value="S-adenosyl-L-methionine-dependent methyltransferases"/>
    <property type="match status" value="1"/>
</dbReference>
<evidence type="ECO:0000256" key="9">
    <source>
        <dbReference type="PIRSR" id="PIRSR017269-1"/>
    </source>
</evidence>
<keyword evidence="6 8" id="KW-0819">tRNA processing</keyword>
<comment type="subcellular location">
    <subcellularLocation>
        <location evidence="1">Nucleus</location>
    </subcellularLocation>
</comment>
<dbReference type="PANTHER" id="PTHR12133">
    <property type="entry name" value="TRNA (ADENINE(58)-N(1))-METHYLTRANSFERASE"/>
    <property type="match status" value="1"/>
</dbReference>
<reference evidence="11" key="1">
    <citation type="submission" date="2022-10" db="EMBL/GenBank/DDBJ databases">
        <title>Novel sulphate-reducing endosymbionts in the free-living metamonad Anaeramoeba.</title>
        <authorList>
            <person name="Jerlstrom-Hultqvist J."/>
            <person name="Cepicka I."/>
            <person name="Gallot-Lavallee L."/>
            <person name="Salas-Leiva D."/>
            <person name="Curtis B.A."/>
            <person name="Zahonova K."/>
            <person name="Pipaliya S."/>
            <person name="Dacks J."/>
            <person name="Roger A.J."/>
        </authorList>
    </citation>
    <scope>NUCLEOTIDE SEQUENCE</scope>
    <source>
        <strain evidence="11">BMAN</strain>
    </source>
</reference>
<evidence type="ECO:0000256" key="5">
    <source>
        <dbReference type="ARBA" id="ARBA00022691"/>
    </source>
</evidence>
<gene>
    <name evidence="11" type="ORF">M0811_01580</name>
</gene>
<comment type="caution">
    <text evidence="11">The sequence shown here is derived from an EMBL/GenBank/DDBJ whole genome shotgun (WGS) entry which is preliminary data.</text>
</comment>
<dbReference type="Gene3D" id="3.40.50.150">
    <property type="entry name" value="Vaccinia Virus protein VP39"/>
    <property type="match status" value="1"/>
</dbReference>
<comment type="similarity">
    <text evidence="8">Belongs to the class I-like SAM-binding methyltransferase superfamily. TRM61 family.</text>
</comment>
<evidence type="ECO:0000313" key="11">
    <source>
        <dbReference type="EMBL" id="KAJ5072565.1"/>
    </source>
</evidence>
<evidence type="ECO:0000256" key="2">
    <source>
        <dbReference type="ARBA" id="ARBA00012796"/>
    </source>
</evidence>
<keyword evidence="4 8" id="KW-0808">Transferase</keyword>
<evidence type="ECO:0000259" key="10">
    <source>
        <dbReference type="Pfam" id="PF08704"/>
    </source>
</evidence>
<dbReference type="GO" id="GO:0005634">
    <property type="term" value="C:nucleus"/>
    <property type="evidence" value="ECO:0007669"/>
    <property type="project" value="UniProtKB-SubCell"/>
</dbReference>
<name>A0A9Q0LHI4_ANAIG</name>
<dbReference type="PROSITE" id="PS51620">
    <property type="entry name" value="SAM_TRM61"/>
    <property type="match status" value="1"/>
</dbReference>
<dbReference type="CDD" id="cd02440">
    <property type="entry name" value="AdoMet_MTases"/>
    <property type="match status" value="1"/>
</dbReference>
<evidence type="ECO:0000313" key="12">
    <source>
        <dbReference type="Proteomes" id="UP001149090"/>
    </source>
</evidence>
<dbReference type="InterPro" id="IPR049470">
    <property type="entry name" value="TRM61_C"/>
</dbReference>
<dbReference type="Pfam" id="PF08704">
    <property type="entry name" value="GCD14"/>
    <property type="match status" value="1"/>
</dbReference>
<feature type="binding site" evidence="9">
    <location>
        <position position="181"/>
    </location>
    <ligand>
        <name>S-adenosyl-L-methionine</name>
        <dbReference type="ChEBI" id="CHEBI:59789"/>
    </ligand>
</feature>
<dbReference type="InterPro" id="IPR014816">
    <property type="entry name" value="tRNA_MeTrfase_Gcd14"/>
</dbReference>
<feature type="domain" description="tRNA (adenine(58)-N(1))-methyltransferase catalytic subunit TRM61 C-terminal" evidence="10">
    <location>
        <begin position="65"/>
        <end position="304"/>
    </location>
</feature>
<feature type="binding site" evidence="9">
    <location>
        <position position="134"/>
    </location>
    <ligand>
        <name>S-adenosyl-L-methionine</name>
        <dbReference type="ChEBI" id="CHEBI:59789"/>
    </ligand>
</feature>
<dbReference type="AlphaFoldDB" id="A0A9Q0LHI4"/>
<dbReference type="PANTHER" id="PTHR12133:SF2">
    <property type="entry name" value="TRNA (ADENINE(58)-N(1))-METHYLTRANSFERASE CATALYTIC SUBUNIT TRMT61A"/>
    <property type="match status" value="1"/>
</dbReference>
<protein>
    <recommendedName>
        <fullName evidence="2 8">tRNA (adenine(58)-N(1))-methyltransferase</fullName>
        <ecNumber evidence="2 8">2.1.1.220</ecNumber>
    </recommendedName>
</protein>
<dbReference type="OrthoDB" id="1925287at2759"/>
<keyword evidence="5 8" id="KW-0949">S-adenosyl-L-methionine</keyword>
<comment type="catalytic activity">
    <reaction evidence="8">
        <text>adenosine(58) in tRNA + S-adenosyl-L-methionine = N(1)-methyladenosine(58) in tRNA + S-adenosyl-L-homocysteine + H(+)</text>
        <dbReference type="Rhea" id="RHEA:43152"/>
        <dbReference type="Rhea" id="RHEA-COMP:10365"/>
        <dbReference type="Rhea" id="RHEA-COMP:10366"/>
        <dbReference type="ChEBI" id="CHEBI:15378"/>
        <dbReference type="ChEBI" id="CHEBI:57856"/>
        <dbReference type="ChEBI" id="CHEBI:59789"/>
        <dbReference type="ChEBI" id="CHEBI:74411"/>
        <dbReference type="ChEBI" id="CHEBI:74491"/>
        <dbReference type="EC" id="2.1.1.220"/>
    </reaction>
</comment>
<accession>A0A9Q0LHI4</accession>
<keyword evidence="3 8" id="KW-0489">Methyltransferase</keyword>
<organism evidence="11 12">
    <name type="scientific">Anaeramoeba ignava</name>
    <name type="common">Anaerobic marine amoeba</name>
    <dbReference type="NCBI Taxonomy" id="1746090"/>
    <lineage>
        <taxon>Eukaryota</taxon>
        <taxon>Metamonada</taxon>
        <taxon>Anaeramoebidae</taxon>
        <taxon>Anaeramoeba</taxon>
    </lineage>
</organism>
<evidence type="ECO:0000256" key="3">
    <source>
        <dbReference type="ARBA" id="ARBA00022603"/>
    </source>
</evidence>
<dbReference type="InterPro" id="IPR029063">
    <property type="entry name" value="SAM-dependent_MTases_sf"/>
</dbReference>
<evidence type="ECO:0000256" key="6">
    <source>
        <dbReference type="ARBA" id="ARBA00022694"/>
    </source>
</evidence>
<feature type="binding site" evidence="9">
    <location>
        <begin position="113"/>
        <end position="116"/>
    </location>
    <ligand>
        <name>S-adenosyl-L-methionine</name>
        <dbReference type="ChEBI" id="CHEBI:59789"/>
    </ligand>
</feature>
<dbReference type="PIRSF" id="PIRSF017269">
    <property type="entry name" value="GCD14"/>
    <property type="match status" value="1"/>
</dbReference>
<proteinExistence type="inferred from homology"/>
<dbReference type="Gene3D" id="3.10.330.20">
    <property type="match status" value="1"/>
</dbReference>
<dbReference type="Proteomes" id="UP001149090">
    <property type="component" value="Unassembled WGS sequence"/>
</dbReference>
<evidence type="ECO:0000256" key="1">
    <source>
        <dbReference type="ARBA" id="ARBA00004123"/>
    </source>
</evidence>
<keyword evidence="12" id="KW-1185">Reference proteome</keyword>
<dbReference type="OMA" id="RPDHRMI"/>
<keyword evidence="7" id="KW-0539">Nucleus</keyword>
<dbReference type="EMBL" id="JAPDFW010000081">
    <property type="protein sequence ID" value="KAJ5072565.1"/>
    <property type="molecule type" value="Genomic_DNA"/>
</dbReference>
<evidence type="ECO:0000256" key="8">
    <source>
        <dbReference type="PIRNR" id="PIRNR017269"/>
    </source>
</evidence>
<dbReference type="GO" id="GO:0160107">
    <property type="term" value="F:tRNA (adenine(58)-N1)-methyltransferase activity"/>
    <property type="evidence" value="ECO:0007669"/>
    <property type="project" value="UniProtKB-EC"/>
</dbReference>
<evidence type="ECO:0000256" key="7">
    <source>
        <dbReference type="ARBA" id="ARBA00023242"/>
    </source>
</evidence>
<sequence>MLSENEVCKEGDHVMIYAGRQILFSVVLEKGGQITKKFGTIKHKDIIGKKFGTRLGFVNPNYPDIYVLKPSPHLWTFCLDHFTQIIHYTDIAVIAFQLELRSGSIVLESGTGSASLTTSLAKFVAPLGHVHTFDIDSSRVENAKISLEKNGFGNIVSVLERNVVEQGFPFEKEFADSVVLDLPSPFLVIEEVARVLKKSGTICSFSPCIEQVQQTCSKLEENAFTGIETFECLLREHKVCVFGGFVDDEEKEKKQTEDQMEVFEYKRRKRKKMKEEKKEENIKLFTRAIPEARGHTGYLTFAKKNTF</sequence>
<evidence type="ECO:0000256" key="4">
    <source>
        <dbReference type="ARBA" id="ARBA00022679"/>
    </source>
</evidence>
<dbReference type="GO" id="GO:0030488">
    <property type="term" value="P:tRNA methylation"/>
    <property type="evidence" value="ECO:0007669"/>
    <property type="project" value="InterPro"/>
</dbReference>